<accession>A0A2P5FYY3</accession>
<dbReference type="EMBL" id="JXTC01000003">
    <property type="protein sequence ID" value="POO03001.1"/>
    <property type="molecule type" value="Genomic_DNA"/>
</dbReference>
<proteinExistence type="predicted"/>
<reference evidence="2" key="1">
    <citation type="submission" date="2016-06" db="EMBL/GenBank/DDBJ databases">
        <title>Parallel loss of symbiosis genes in relatives of nitrogen-fixing non-legume Parasponia.</title>
        <authorList>
            <person name="Van Velzen R."/>
            <person name="Holmer R."/>
            <person name="Bu F."/>
            <person name="Rutten L."/>
            <person name="Van Zeijl A."/>
            <person name="Liu W."/>
            <person name="Santuari L."/>
            <person name="Cao Q."/>
            <person name="Sharma T."/>
            <person name="Shen D."/>
            <person name="Roswanjaya Y."/>
            <person name="Wardhani T."/>
            <person name="Kalhor M.S."/>
            <person name="Jansen J."/>
            <person name="Van den Hoogen J."/>
            <person name="Gungor B."/>
            <person name="Hartog M."/>
            <person name="Hontelez J."/>
            <person name="Verver J."/>
            <person name="Yang W.-C."/>
            <person name="Schijlen E."/>
            <person name="Repin R."/>
            <person name="Schilthuizen M."/>
            <person name="Schranz E."/>
            <person name="Heidstra R."/>
            <person name="Miyata K."/>
            <person name="Fedorova E."/>
            <person name="Kohlen W."/>
            <person name="Bisseling T."/>
            <person name="Smit S."/>
            <person name="Geurts R."/>
        </authorList>
    </citation>
    <scope>NUCLEOTIDE SEQUENCE [LARGE SCALE GENOMIC DNA]</scope>
    <source>
        <strain evidence="2">cv. RG33-2</strain>
    </source>
</reference>
<dbReference type="InParanoid" id="A0A2P5FYY3"/>
<gene>
    <name evidence="1" type="ORF">TorRG33x02_010620</name>
</gene>
<name>A0A2P5FYY3_TREOI</name>
<keyword evidence="2" id="KW-1185">Reference proteome</keyword>
<sequence length="136" mass="15704">IDHVFLRYNATCQVWDWVASIFGIKLVMRNVDSFLVFALNVYFSSQIKALWWLLFSQVFGLFVSLEREKIFDGVSCSFGSIIVKIKLTVLTSNKLDLEFSWGISSDNRILDVLIKSWCQVSKSASYFTCLVDSSYW</sequence>
<evidence type="ECO:0000313" key="1">
    <source>
        <dbReference type="EMBL" id="POO03001.1"/>
    </source>
</evidence>
<protein>
    <submittedName>
        <fullName evidence="1">Uncharacterized protein</fullName>
    </submittedName>
</protein>
<comment type="caution">
    <text evidence="1">The sequence shown here is derived from an EMBL/GenBank/DDBJ whole genome shotgun (WGS) entry which is preliminary data.</text>
</comment>
<dbReference type="Proteomes" id="UP000237000">
    <property type="component" value="Unassembled WGS sequence"/>
</dbReference>
<organism evidence="1 2">
    <name type="scientific">Trema orientale</name>
    <name type="common">Charcoal tree</name>
    <name type="synonym">Celtis orientalis</name>
    <dbReference type="NCBI Taxonomy" id="63057"/>
    <lineage>
        <taxon>Eukaryota</taxon>
        <taxon>Viridiplantae</taxon>
        <taxon>Streptophyta</taxon>
        <taxon>Embryophyta</taxon>
        <taxon>Tracheophyta</taxon>
        <taxon>Spermatophyta</taxon>
        <taxon>Magnoliopsida</taxon>
        <taxon>eudicotyledons</taxon>
        <taxon>Gunneridae</taxon>
        <taxon>Pentapetalae</taxon>
        <taxon>rosids</taxon>
        <taxon>fabids</taxon>
        <taxon>Rosales</taxon>
        <taxon>Cannabaceae</taxon>
        <taxon>Trema</taxon>
    </lineage>
</organism>
<dbReference type="AlphaFoldDB" id="A0A2P5FYY3"/>
<feature type="non-terminal residue" evidence="1">
    <location>
        <position position="1"/>
    </location>
</feature>
<evidence type="ECO:0000313" key="2">
    <source>
        <dbReference type="Proteomes" id="UP000237000"/>
    </source>
</evidence>